<name>A0A942UWZ8_9FIRM</name>
<keyword evidence="6 8" id="KW-1133">Transmembrane helix</keyword>
<dbReference type="RefSeq" id="WP_203366264.1">
    <property type="nucleotide sequence ID" value="NZ_WSFT01000031.1"/>
</dbReference>
<dbReference type="PANTHER" id="PTHR11040">
    <property type="entry name" value="ZINC/IRON TRANSPORTER"/>
    <property type="match status" value="1"/>
</dbReference>
<evidence type="ECO:0000256" key="4">
    <source>
        <dbReference type="ARBA" id="ARBA00022692"/>
    </source>
</evidence>
<comment type="caution">
    <text evidence="9">The sequence shown here is derived from an EMBL/GenBank/DDBJ whole genome shotgun (WGS) entry which is preliminary data.</text>
</comment>
<comment type="subcellular location">
    <subcellularLocation>
        <location evidence="1">Cell membrane</location>
        <topology evidence="1">Multi-pass membrane protein</topology>
    </subcellularLocation>
</comment>
<proteinExistence type="inferred from homology"/>
<dbReference type="AlphaFoldDB" id="A0A942UWZ8"/>
<comment type="similarity">
    <text evidence="2">Belongs to the ZIP transporter (TC 2.A.5) family.</text>
</comment>
<dbReference type="Pfam" id="PF02535">
    <property type="entry name" value="Zip"/>
    <property type="match status" value="1"/>
</dbReference>
<evidence type="ECO:0000256" key="8">
    <source>
        <dbReference type="SAM" id="Phobius"/>
    </source>
</evidence>
<keyword evidence="3" id="KW-1003">Cell membrane</keyword>
<dbReference type="Proteomes" id="UP000724672">
    <property type="component" value="Unassembled WGS sequence"/>
</dbReference>
<feature type="transmembrane region" description="Helical" evidence="8">
    <location>
        <begin position="165"/>
        <end position="186"/>
    </location>
</feature>
<sequence>MELYSTTVIGFMVGIIGTGLGGLLAVFLVKPNNRFLSILLGLTAGLMLSIITFDLLPEAIELAGLGMVVVGIIIGILLVLFIEDIFDRHDRKHKNLREGFLRAGLLMGFGIALHNLPEGLAVGSGFMFTSEMGIKVAIVIALHNLPEGIAMATPLRMSGFGKLKVFILTLLAGVPTGIGAFLGAILGSISNMFIGLCLAIAAGTMLYITCGELIPNSKTIHRGRISTVGLLVGFIIGLLIVEGM</sequence>
<dbReference type="PANTHER" id="PTHR11040:SF211">
    <property type="entry name" value="ZINC TRANSPORTER ZIP11"/>
    <property type="match status" value="1"/>
</dbReference>
<feature type="transmembrane region" description="Helical" evidence="8">
    <location>
        <begin position="103"/>
        <end position="128"/>
    </location>
</feature>
<evidence type="ECO:0000256" key="7">
    <source>
        <dbReference type="ARBA" id="ARBA00023136"/>
    </source>
</evidence>
<organism evidence="9 10">
    <name type="scientific">Anaeromonas frigoriresistens</name>
    <dbReference type="NCBI Taxonomy" id="2683708"/>
    <lineage>
        <taxon>Bacteria</taxon>
        <taxon>Bacillati</taxon>
        <taxon>Bacillota</taxon>
        <taxon>Tissierellia</taxon>
        <taxon>Tissierellales</taxon>
        <taxon>Thermohalobacteraceae</taxon>
        <taxon>Anaeromonas</taxon>
    </lineage>
</organism>
<feature type="transmembrane region" description="Helical" evidence="8">
    <location>
        <begin position="192"/>
        <end position="211"/>
    </location>
</feature>
<gene>
    <name evidence="9" type="ORF">GOQ27_07675</name>
</gene>
<protein>
    <submittedName>
        <fullName evidence="9">ZIP family metal transporter</fullName>
    </submittedName>
</protein>
<evidence type="ECO:0000256" key="6">
    <source>
        <dbReference type="ARBA" id="ARBA00022989"/>
    </source>
</evidence>
<dbReference type="EMBL" id="WSFT01000031">
    <property type="protein sequence ID" value="MBS4538339.1"/>
    <property type="molecule type" value="Genomic_DNA"/>
</dbReference>
<feature type="transmembrane region" description="Helical" evidence="8">
    <location>
        <begin position="35"/>
        <end position="56"/>
    </location>
</feature>
<accession>A0A942UWZ8</accession>
<feature type="transmembrane region" description="Helical" evidence="8">
    <location>
        <begin position="6"/>
        <end position="28"/>
    </location>
</feature>
<evidence type="ECO:0000256" key="5">
    <source>
        <dbReference type="ARBA" id="ARBA00022833"/>
    </source>
</evidence>
<keyword evidence="10" id="KW-1185">Reference proteome</keyword>
<keyword evidence="4 8" id="KW-0812">Transmembrane</keyword>
<evidence type="ECO:0000256" key="1">
    <source>
        <dbReference type="ARBA" id="ARBA00004651"/>
    </source>
</evidence>
<keyword evidence="5" id="KW-0862">Zinc</keyword>
<feature type="transmembrane region" description="Helical" evidence="8">
    <location>
        <begin position="223"/>
        <end position="241"/>
    </location>
</feature>
<reference evidence="9" key="1">
    <citation type="submission" date="2019-12" db="EMBL/GenBank/DDBJ databases">
        <title>Clostridiaceae gen. nov. sp. nov., isolated from sediment in Xinjiang, China.</title>
        <authorList>
            <person name="Zhang R."/>
        </authorList>
    </citation>
    <scope>NUCLEOTIDE SEQUENCE</scope>
    <source>
        <strain evidence="9">D2Q-11</strain>
    </source>
</reference>
<evidence type="ECO:0000256" key="3">
    <source>
        <dbReference type="ARBA" id="ARBA00022475"/>
    </source>
</evidence>
<evidence type="ECO:0000256" key="2">
    <source>
        <dbReference type="ARBA" id="ARBA00006939"/>
    </source>
</evidence>
<keyword evidence="7 8" id="KW-0472">Membrane</keyword>
<dbReference type="GO" id="GO:0005886">
    <property type="term" value="C:plasma membrane"/>
    <property type="evidence" value="ECO:0007669"/>
    <property type="project" value="UniProtKB-SubCell"/>
</dbReference>
<feature type="transmembrane region" description="Helical" evidence="8">
    <location>
        <begin position="62"/>
        <end position="82"/>
    </location>
</feature>
<evidence type="ECO:0000313" key="10">
    <source>
        <dbReference type="Proteomes" id="UP000724672"/>
    </source>
</evidence>
<dbReference type="GO" id="GO:0005385">
    <property type="term" value="F:zinc ion transmembrane transporter activity"/>
    <property type="evidence" value="ECO:0007669"/>
    <property type="project" value="TreeGrafter"/>
</dbReference>
<evidence type="ECO:0000313" key="9">
    <source>
        <dbReference type="EMBL" id="MBS4538339.1"/>
    </source>
</evidence>
<dbReference type="InterPro" id="IPR003689">
    <property type="entry name" value="ZIP"/>
</dbReference>